<evidence type="ECO:0000313" key="3">
    <source>
        <dbReference type="Proteomes" id="UP001458880"/>
    </source>
</evidence>
<gene>
    <name evidence="2" type="ORF">QE152_g5374</name>
</gene>
<feature type="region of interest" description="Disordered" evidence="1">
    <location>
        <begin position="44"/>
        <end position="68"/>
    </location>
</feature>
<protein>
    <submittedName>
        <fullName evidence="2">Uncharacterized protein</fullName>
    </submittedName>
</protein>
<comment type="caution">
    <text evidence="2">The sequence shown here is derived from an EMBL/GenBank/DDBJ whole genome shotgun (WGS) entry which is preliminary data.</text>
</comment>
<keyword evidence="3" id="KW-1185">Reference proteome</keyword>
<sequence length="68" mass="7865">MKSLSSTVHRKERTVSGSWKVRRAVVLRAMKKWRRTERELFVDAESTSLPAAHESSVDGRDNATNQHW</sequence>
<name>A0AAW1MMA9_POPJA</name>
<evidence type="ECO:0000313" key="2">
    <source>
        <dbReference type="EMBL" id="KAK9747340.1"/>
    </source>
</evidence>
<evidence type="ECO:0000256" key="1">
    <source>
        <dbReference type="SAM" id="MobiDB-lite"/>
    </source>
</evidence>
<dbReference type="EMBL" id="JASPKY010000031">
    <property type="protein sequence ID" value="KAK9747340.1"/>
    <property type="molecule type" value="Genomic_DNA"/>
</dbReference>
<organism evidence="2 3">
    <name type="scientific">Popillia japonica</name>
    <name type="common">Japanese beetle</name>
    <dbReference type="NCBI Taxonomy" id="7064"/>
    <lineage>
        <taxon>Eukaryota</taxon>
        <taxon>Metazoa</taxon>
        <taxon>Ecdysozoa</taxon>
        <taxon>Arthropoda</taxon>
        <taxon>Hexapoda</taxon>
        <taxon>Insecta</taxon>
        <taxon>Pterygota</taxon>
        <taxon>Neoptera</taxon>
        <taxon>Endopterygota</taxon>
        <taxon>Coleoptera</taxon>
        <taxon>Polyphaga</taxon>
        <taxon>Scarabaeiformia</taxon>
        <taxon>Scarabaeidae</taxon>
        <taxon>Rutelinae</taxon>
        <taxon>Popillia</taxon>
    </lineage>
</organism>
<accession>A0AAW1MMA9</accession>
<dbReference type="AlphaFoldDB" id="A0AAW1MMA9"/>
<proteinExistence type="predicted"/>
<reference evidence="2 3" key="1">
    <citation type="journal article" date="2024" name="BMC Genomics">
        <title>De novo assembly and annotation of Popillia japonica's genome with initial clues to its potential as an invasive pest.</title>
        <authorList>
            <person name="Cucini C."/>
            <person name="Boschi S."/>
            <person name="Funari R."/>
            <person name="Cardaioli E."/>
            <person name="Iannotti N."/>
            <person name="Marturano G."/>
            <person name="Paoli F."/>
            <person name="Bruttini M."/>
            <person name="Carapelli A."/>
            <person name="Frati F."/>
            <person name="Nardi F."/>
        </authorList>
    </citation>
    <scope>NUCLEOTIDE SEQUENCE [LARGE SCALE GENOMIC DNA]</scope>
    <source>
        <strain evidence="2">DMR45628</strain>
    </source>
</reference>
<dbReference type="Proteomes" id="UP001458880">
    <property type="component" value="Unassembled WGS sequence"/>
</dbReference>